<evidence type="ECO:0000313" key="5">
    <source>
        <dbReference type="EMBL" id="RZS65304.1"/>
    </source>
</evidence>
<protein>
    <submittedName>
        <fullName evidence="5">Glycerophosphoryl diester phosphodiesterase</fullName>
    </submittedName>
</protein>
<reference evidence="5 7" key="2">
    <citation type="submission" date="2019-02" db="EMBL/GenBank/DDBJ databases">
        <title>Genomic Encyclopedia of Type Strains, Phase IV (KMG-IV): sequencing the most valuable type-strain genomes for metagenomic binning, comparative biology and taxonomic classification.</title>
        <authorList>
            <person name="Goeker M."/>
        </authorList>
    </citation>
    <scope>NUCLEOTIDE SEQUENCE [LARGE SCALE GENOMIC DNA]</scope>
    <source>
        <strain evidence="5 7">DSM 16618</strain>
    </source>
</reference>
<sequence length="794" mass="84530">MKIAQLSLTLAMSVLLAACHSSDDDVNDPTQPPVEEPGNGGENPGNGGETPEPEPKPEPEPAVLLQESFAGTALPDGWKQNNGASGAAYVKDGALFVDGRGDNYTATAVTLPLPATQNFRLEAEFTVTAANNNSRWVSFMYRVSDTANLEPYYQAAFRQNAAASNGTELAYRSNNAWNVTHTAAFSEALDAGKTYKVAIEAYNGRVRQYLDGVLLHDAEISDVRPGTFGIQAAGAVIRVEEITIKEQLKALPSMGDIYPTPQVESGVVMAPTLIAAHDAAGAEPGGAGGVLLALDASLNLASAGGQSAGTLAQLLDQGPAALPALRIADKQTVEALALVATERNLVDLTLISGDASLLSLAREHIPMARTALDLSQSALRNTRQDLLAVVQQTNRSGSKIAILPERMVERDAVAYLQRMLITPWAVSENTTPQLAAQILTTGINGIITPDVDVFTALLQRFPANTLLRKPLVVGHRGVPSQVDENTLEGAVKAVELGADAVESDIYLTTDNRLVIIHDDTLDRTTTGTGSVESYSLAELQALRTKPQGLAIPTLDEFFEALRGKPVTQFVEIKTANPNIIAPLKALIEKHGVQDQVIVISFHQDQLRRMRDIMPEMSAGLLTSTPAGSTAAVLRSILAGTQAMSSTFNPSYGNLSGEIMEAAKHRGTTFWPWTFRDQAVAENYYLYGTNGLTTDYAQWFSEYAVQVAPVSAAPVLAQNTPAALAVALQLQNGRTASAQSSSMVVVDSTASYRDEAGQLIFTSAGQATVLVGHTQKLGGERQYTIFSEPVVVTVQ</sequence>
<dbReference type="InterPro" id="IPR010496">
    <property type="entry name" value="AL/BT2_dom"/>
</dbReference>
<dbReference type="InterPro" id="IPR030395">
    <property type="entry name" value="GP_PDE_dom"/>
</dbReference>
<dbReference type="Gene3D" id="2.60.120.560">
    <property type="entry name" value="Exo-inulinase, domain 1"/>
    <property type="match status" value="1"/>
</dbReference>
<feature type="compositionally biased region" description="Gly residues" evidence="1">
    <location>
        <begin position="38"/>
        <end position="48"/>
    </location>
</feature>
<feature type="chain" id="PRO_5033251986" evidence="2">
    <location>
        <begin position="18"/>
        <end position="794"/>
    </location>
</feature>
<organism evidence="4 6">
    <name type="scientific">Kerstersia gyiorum</name>
    <dbReference type="NCBI Taxonomy" id="206506"/>
    <lineage>
        <taxon>Bacteria</taxon>
        <taxon>Pseudomonadati</taxon>
        <taxon>Pseudomonadota</taxon>
        <taxon>Betaproteobacteria</taxon>
        <taxon>Burkholderiales</taxon>
        <taxon>Alcaligenaceae</taxon>
        <taxon>Kerstersia</taxon>
    </lineage>
</organism>
<dbReference type="Pfam" id="PF06439">
    <property type="entry name" value="3keto-disac_hyd"/>
    <property type="match status" value="1"/>
</dbReference>
<dbReference type="InterPro" id="IPR013320">
    <property type="entry name" value="ConA-like_dom_sf"/>
</dbReference>
<dbReference type="Proteomes" id="UP000078084">
    <property type="component" value="Unassembled WGS sequence"/>
</dbReference>
<dbReference type="RefSeq" id="WP_068374251.1">
    <property type="nucleotide sequence ID" value="NZ_CP169556.1"/>
</dbReference>
<dbReference type="Proteomes" id="UP000292039">
    <property type="component" value="Unassembled WGS sequence"/>
</dbReference>
<dbReference type="Pfam" id="PF03009">
    <property type="entry name" value="GDPD"/>
    <property type="match status" value="1"/>
</dbReference>
<dbReference type="PANTHER" id="PTHR46211:SF1">
    <property type="entry name" value="GLYCEROPHOSPHODIESTER PHOSPHODIESTERASE, CYTOPLASMIC"/>
    <property type="match status" value="1"/>
</dbReference>
<reference evidence="4 6" key="1">
    <citation type="submission" date="2015-04" db="EMBL/GenBank/DDBJ databases">
        <title>Genome sequence of Kerstersia gyiorum CG1.</title>
        <authorList>
            <person name="Greninger A.L."/>
            <person name="Kozyreva V."/>
            <person name="Chaturvedi V."/>
        </authorList>
    </citation>
    <scope>NUCLEOTIDE SEQUENCE [LARGE SCALE GENOMIC DNA]</scope>
    <source>
        <strain evidence="4 6">CG1</strain>
    </source>
</reference>
<evidence type="ECO:0000259" key="3">
    <source>
        <dbReference type="PROSITE" id="PS51704"/>
    </source>
</evidence>
<dbReference type="Gene3D" id="3.20.20.190">
    <property type="entry name" value="Phosphatidylinositol (PI) phosphodiesterase"/>
    <property type="match status" value="1"/>
</dbReference>
<feature type="domain" description="GP-PDE" evidence="3">
    <location>
        <begin position="470"/>
        <end position="703"/>
    </location>
</feature>
<proteinExistence type="predicted"/>
<accession>A0A171KNZ8</accession>
<dbReference type="PANTHER" id="PTHR46211">
    <property type="entry name" value="GLYCEROPHOSPHORYL DIESTER PHOSPHODIESTERASE"/>
    <property type="match status" value="1"/>
</dbReference>
<dbReference type="PROSITE" id="PS51704">
    <property type="entry name" value="GP_PDE"/>
    <property type="match status" value="1"/>
</dbReference>
<dbReference type="SUPFAM" id="SSF49899">
    <property type="entry name" value="Concanavalin A-like lectins/glucanases"/>
    <property type="match status" value="1"/>
</dbReference>
<keyword evidence="6" id="KW-1185">Reference proteome</keyword>
<dbReference type="EMBL" id="SGWZ01000006">
    <property type="protein sequence ID" value="RZS65304.1"/>
    <property type="molecule type" value="Genomic_DNA"/>
</dbReference>
<evidence type="ECO:0000256" key="1">
    <source>
        <dbReference type="SAM" id="MobiDB-lite"/>
    </source>
</evidence>
<evidence type="ECO:0000256" key="2">
    <source>
        <dbReference type="SAM" id="SignalP"/>
    </source>
</evidence>
<name>A0A171KNZ8_9BURK</name>
<evidence type="ECO:0000313" key="4">
    <source>
        <dbReference type="EMBL" id="KKO70615.1"/>
    </source>
</evidence>
<dbReference type="InterPro" id="IPR017946">
    <property type="entry name" value="PLC-like_Pdiesterase_TIM-brl"/>
</dbReference>
<dbReference type="GeneID" id="99725419"/>
<gene>
    <name evidence="4" type="ORF">AAV32_15200</name>
    <name evidence="5" type="ORF">EV679_3093</name>
</gene>
<keyword evidence="2" id="KW-0732">Signal</keyword>
<feature type="signal peptide" evidence="2">
    <location>
        <begin position="1"/>
        <end position="17"/>
    </location>
</feature>
<feature type="region of interest" description="Disordered" evidence="1">
    <location>
        <begin position="21"/>
        <end position="60"/>
    </location>
</feature>
<dbReference type="AlphaFoldDB" id="A0A171KNZ8"/>
<dbReference type="GO" id="GO:0006629">
    <property type="term" value="P:lipid metabolic process"/>
    <property type="evidence" value="ECO:0007669"/>
    <property type="project" value="InterPro"/>
</dbReference>
<dbReference type="SUPFAM" id="SSF51695">
    <property type="entry name" value="PLC-like phosphodiesterases"/>
    <property type="match status" value="1"/>
</dbReference>
<dbReference type="GO" id="GO:0008081">
    <property type="term" value="F:phosphoric diester hydrolase activity"/>
    <property type="evidence" value="ECO:0007669"/>
    <property type="project" value="InterPro"/>
</dbReference>
<dbReference type="PATRIC" id="fig|206506.3.peg.3232"/>
<dbReference type="PROSITE" id="PS51257">
    <property type="entry name" value="PROKAR_LIPOPROTEIN"/>
    <property type="match status" value="1"/>
</dbReference>
<evidence type="ECO:0000313" key="6">
    <source>
        <dbReference type="Proteomes" id="UP000078084"/>
    </source>
</evidence>
<dbReference type="STRING" id="206506.AAV32_15200"/>
<dbReference type="EMBL" id="LBNE01000013">
    <property type="protein sequence ID" value="KKO70615.1"/>
    <property type="molecule type" value="Genomic_DNA"/>
</dbReference>
<comment type="caution">
    <text evidence="4">The sequence shown here is derived from an EMBL/GenBank/DDBJ whole genome shotgun (WGS) entry which is preliminary data.</text>
</comment>
<dbReference type="OrthoDB" id="9795622at2"/>
<evidence type="ECO:0000313" key="7">
    <source>
        <dbReference type="Proteomes" id="UP000292039"/>
    </source>
</evidence>